<feature type="region of interest" description="Disordered" evidence="1">
    <location>
        <begin position="1"/>
        <end position="25"/>
    </location>
</feature>
<evidence type="ECO:0000313" key="2">
    <source>
        <dbReference type="EMBL" id="MCI42751.1"/>
    </source>
</evidence>
<comment type="caution">
    <text evidence="2">The sequence shown here is derived from an EMBL/GenBank/DDBJ whole genome shotgun (WGS) entry which is preliminary data.</text>
</comment>
<dbReference type="AlphaFoldDB" id="A0A392S1K4"/>
<accession>A0A392S1K4</accession>
<sequence length="49" mass="4813">YGGSLTSAGSVGAATEQQKEADPSCIDAAAESENAKGIAKSEAVDLGTR</sequence>
<evidence type="ECO:0000313" key="3">
    <source>
        <dbReference type="Proteomes" id="UP000265520"/>
    </source>
</evidence>
<dbReference type="EMBL" id="LXQA010308466">
    <property type="protein sequence ID" value="MCI42751.1"/>
    <property type="molecule type" value="Genomic_DNA"/>
</dbReference>
<evidence type="ECO:0000256" key="1">
    <source>
        <dbReference type="SAM" id="MobiDB-lite"/>
    </source>
</evidence>
<protein>
    <submittedName>
        <fullName evidence="2">Zinc finger CCCH domain-containing protein</fullName>
    </submittedName>
</protein>
<organism evidence="2 3">
    <name type="scientific">Trifolium medium</name>
    <dbReference type="NCBI Taxonomy" id="97028"/>
    <lineage>
        <taxon>Eukaryota</taxon>
        <taxon>Viridiplantae</taxon>
        <taxon>Streptophyta</taxon>
        <taxon>Embryophyta</taxon>
        <taxon>Tracheophyta</taxon>
        <taxon>Spermatophyta</taxon>
        <taxon>Magnoliopsida</taxon>
        <taxon>eudicotyledons</taxon>
        <taxon>Gunneridae</taxon>
        <taxon>Pentapetalae</taxon>
        <taxon>rosids</taxon>
        <taxon>fabids</taxon>
        <taxon>Fabales</taxon>
        <taxon>Fabaceae</taxon>
        <taxon>Papilionoideae</taxon>
        <taxon>50 kb inversion clade</taxon>
        <taxon>NPAAA clade</taxon>
        <taxon>Hologalegina</taxon>
        <taxon>IRL clade</taxon>
        <taxon>Trifolieae</taxon>
        <taxon>Trifolium</taxon>
    </lineage>
</organism>
<proteinExistence type="predicted"/>
<feature type="non-terminal residue" evidence="2">
    <location>
        <position position="1"/>
    </location>
</feature>
<dbReference type="Proteomes" id="UP000265520">
    <property type="component" value="Unassembled WGS sequence"/>
</dbReference>
<keyword evidence="3" id="KW-1185">Reference proteome</keyword>
<name>A0A392S1K4_9FABA</name>
<reference evidence="2 3" key="1">
    <citation type="journal article" date="2018" name="Front. Plant Sci.">
        <title>Red Clover (Trifolium pratense) and Zigzag Clover (T. medium) - A Picture of Genomic Similarities and Differences.</title>
        <authorList>
            <person name="Dluhosova J."/>
            <person name="Istvanek J."/>
            <person name="Nedelnik J."/>
            <person name="Repkova J."/>
        </authorList>
    </citation>
    <scope>NUCLEOTIDE SEQUENCE [LARGE SCALE GENOMIC DNA]</scope>
    <source>
        <strain evidence="3">cv. 10/8</strain>
        <tissue evidence="2">Leaf</tissue>
    </source>
</reference>